<evidence type="ECO:0008006" key="4">
    <source>
        <dbReference type="Google" id="ProtNLM"/>
    </source>
</evidence>
<keyword evidence="1" id="KW-0812">Transmembrane</keyword>
<feature type="non-terminal residue" evidence="2">
    <location>
        <position position="298"/>
    </location>
</feature>
<dbReference type="AlphaFoldDB" id="A0A813JBU7"/>
<feature type="transmembrane region" description="Helical" evidence="1">
    <location>
        <begin position="12"/>
        <end position="32"/>
    </location>
</feature>
<evidence type="ECO:0000313" key="2">
    <source>
        <dbReference type="EMBL" id="CAE8674924.1"/>
    </source>
</evidence>
<gene>
    <name evidence="2" type="ORF">PGLA2088_LOCUS19177</name>
</gene>
<dbReference type="Pfam" id="PF17784">
    <property type="entry name" value="Sulfotransfer_4"/>
    <property type="match status" value="1"/>
</dbReference>
<reference evidence="2" key="1">
    <citation type="submission" date="2021-02" db="EMBL/GenBank/DDBJ databases">
        <authorList>
            <person name="Dougan E. K."/>
            <person name="Rhodes N."/>
            <person name="Thang M."/>
            <person name="Chan C."/>
        </authorList>
    </citation>
    <scope>NUCLEOTIDE SEQUENCE</scope>
</reference>
<dbReference type="Gene3D" id="3.40.50.300">
    <property type="entry name" value="P-loop containing nucleotide triphosphate hydrolases"/>
    <property type="match status" value="1"/>
</dbReference>
<dbReference type="InterPro" id="IPR027417">
    <property type="entry name" value="P-loop_NTPase"/>
</dbReference>
<comment type="caution">
    <text evidence="2">The sequence shown here is derived from an EMBL/GenBank/DDBJ whole genome shotgun (WGS) entry which is preliminary data.</text>
</comment>
<protein>
    <recommendedName>
        <fullName evidence="4">Sulfotransferase</fullName>
    </recommendedName>
</protein>
<evidence type="ECO:0000256" key="1">
    <source>
        <dbReference type="SAM" id="Phobius"/>
    </source>
</evidence>
<proteinExistence type="predicted"/>
<sequence>MSQTHPCRRGCQCVAALVFFIVKFVLYFVLWFHAETGCIWNYVFEGPADWVCSHPELPANQSGVQVIVVGLAKCGTRSMSRALYQLGFDHSYHGEELGLHVWSPVADEFWQRPENGGLRLAPPAHLFSGISEDSQTVLSSLHPEAWAGALSRCKTDAVAFDGLEKLMMPTLDVSPGAKVILLSWRTWDEWLKSHMDFTDVLLLSTTLLGFAQGSFAMLPWGVLTQVADPLVGSPLRSLFRTGGPPVNQVLGPLTRLHYMQVSLRRVMTHWFAGLHWVPSGEEEYKAFFQQVRDRVPKE</sequence>
<name>A0A813JBU7_POLGL</name>
<dbReference type="EMBL" id="CAJNNW010024951">
    <property type="protein sequence ID" value="CAE8674924.1"/>
    <property type="molecule type" value="Genomic_DNA"/>
</dbReference>
<evidence type="ECO:0000313" key="3">
    <source>
        <dbReference type="Proteomes" id="UP000626109"/>
    </source>
</evidence>
<keyword evidence="1" id="KW-0472">Membrane</keyword>
<dbReference type="InterPro" id="IPR040632">
    <property type="entry name" value="Sulfotransfer_4"/>
</dbReference>
<accession>A0A813JBU7</accession>
<dbReference type="Proteomes" id="UP000626109">
    <property type="component" value="Unassembled WGS sequence"/>
</dbReference>
<keyword evidence="1" id="KW-1133">Transmembrane helix</keyword>
<organism evidence="2 3">
    <name type="scientific">Polarella glacialis</name>
    <name type="common">Dinoflagellate</name>
    <dbReference type="NCBI Taxonomy" id="89957"/>
    <lineage>
        <taxon>Eukaryota</taxon>
        <taxon>Sar</taxon>
        <taxon>Alveolata</taxon>
        <taxon>Dinophyceae</taxon>
        <taxon>Suessiales</taxon>
        <taxon>Suessiaceae</taxon>
        <taxon>Polarella</taxon>
    </lineage>
</organism>